<evidence type="ECO:0000256" key="2">
    <source>
        <dbReference type="ARBA" id="ARBA00022692"/>
    </source>
</evidence>
<dbReference type="GO" id="GO:0071944">
    <property type="term" value="C:cell periphery"/>
    <property type="evidence" value="ECO:0007669"/>
    <property type="project" value="UniProtKB-ARBA"/>
</dbReference>
<organism evidence="8 9">
    <name type="scientific">Periconia macrospinosa</name>
    <dbReference type="NCBI Taxonomy" id="97972"/>
    <lineage>
        <taxon>Eukaryota</taxon>
        <taxon>Fungi</taxon>
        <taxon>Dikarya</taxon>
        <taxon>Ascomycota</taxon>
        <taxon>Pezizomycotina</taxon>
        <taxon>Dothideomycetes</taxon>
        <taxon>Pleosporomycetidae</taxon>
        <taxon>Pleosporales</taxon>
        <taxon>Massarineae</taxon>
        <taxon>Periconiaceae</taxon>
        <taxon>Periconia</taxon>
    </lineage>
</organism>
<sequence length="309" mass="32251">MTTPPFSMLTISFFFLSSLLAPVKSQSENVCSYQGGWALRVQDRTCPIDAPVNCGVGAQLRCCANGLVCAGEGDYGGNYCCKEGEDCRKNAEAKPQCPDPKWTLWGGNGTLDKGGWCCEPGFNGFYRGNMEAVGCTSAGVRTLPTSLSFASTIRTVACVQTTSSSSLSNAPSTSSTPSPTGAGESNNSSSSSPSPSPSPSSISGAAIAGIVVGAIGGVVLVAFLVAFVLRRKKQKVKAKNGDHINGTPADPSQYGNYYEETAKPPVVQYGSHAQNTAHELSSQNVFEIDDGQASTASHKAPRQKPQEMP</sequence>
<evidence type="ECO:0000256" key="7">
    <source>
        <dbReference type="SAM" id="SignalP"/>
    </source>
</evidence>
<keyword evidence="4 6" id="KW-0472">Membrane</keyword>
<dbReference type="InterPro" id="IPR051694">
    <property type="entry name" value="Immunoregulatory_rcpt-like"/>
</dbReference>
<feature type="region of interest" description="Disordered" evidence="5">
    <location>
        <begin position="269"/>
        <end position="309"/>
    </location>
</feature>
<feature type="region of interest" description="Disordered" evidence="5">
    <location>
        <begin position="164"/>
        <end position="201"/>
    </location>
</feature>
<accession>A0A2V1D820</accession>
<name>A0A2V1D820_9PLEO</name>
<feature type="compositionally biased region" description="Low complexity" evidence="5">
    <location>
        <begin position="188"/>
        <end position="201"/>
    </location>
</feature>
<comment type="subcellular location">
    <subcellularLocation>
        <location evidence="1">Membrane</location>
        <topology evidence="1">Single-pass membrane protein</topology>
    </subcellularLocation>
</comment>
<dbReference type="Proteomes" id="UP000244855">
    <property type="component" value="Unassembled WGS sequence"/>
</dbReference>
<feature type="region of interest" description="Disordered" evidence="5">
    <location>
        <begin position="235"/>
        <end position="257"/>
    </location>
</feature>
<feature type="transmembrane region" description="Helical" evidence="6">
    <location>
        <begin position="202"/>
        <end position="229"/>
    </location>
</feature>
<evidence type="ECO:0000256" key="3">
    <source>
        <dbReference type="ARBA" id="ARBA00022989"/>
    </source>
</evidence>
<dbReference type="CDD" id="cd12087">
    <property type="entry name" value="TM_EGFR-like"/>
    <property type="match status" value="1"/>
</dbReference>
<feature type="compositionally biased region" description="Polar residues" evidence="5">
    <location>
        <begin position="271"/>
        <end position="285"/>
    </location>
</feature>
<protein>
    <recommendedName>
        <fullName evidence="10">Mid2 domain-containing protein</fullName>
    </recommendedName>
</protein>
<dbReference type="PANTHER" id="PTHR15549">
    <property type="entry name" value="PAIRED IMMUNOGLOBULIN-LIKE TYPE 2 RECEPTOR"/>
    <property type="match status" value="1"/>
</dbReference>
<keyword evidence="3 6" id="KW-1133">Transmembrane helix</keyword>
<evidence type="ECO:0000256" key="5">
    <source>
        <dbReference type="SAM" id="MobiDB-lite"/>
    </source>
</evidence>
<feature type="signal peptide" evidence="7">
    <location>
        <begin position="1"/>
        <end position="25"/>
    </location>
</feature>
<evidence type="ECO:0000256" key="4">
    <source>
        <dbReference type="ARBA" id="ARBA00023136"/>
    </source>
</evidence>
<dbReference type="AlphaFoldDB" id="A0A2V1D820"/>
<dbReference type="STRING" id="97972.A0A2V1D820"/>
<reference evidence="8 9" key="1">
    <citation type="journal article" date="2018" name="Sci. Rep.">
        <title>Comparative genomics provides insights into the lifestyle and reveals functional heterogeneity of dark septate endophytic fungi.</title>
        <authorList>
            <person name="Knapp D.G."/>
            <person name="Nemeth J.B."/>
            <person name="Barry K."/>
            <person name="Hainaut M."/>
            <person name="Henrissat B."/>
            <person name="Johnson J."/>
            <person name="Kuo A."/>
            <person name="Lim J.H.P."/>
            <person name="Lipzen A."/>
            <person name="Nolan M."/>
            <person name="Ohm R.A."/>
            <person name="Tamas L."/>
            <person name="Grigoriev I.V."/>
            <person name="Spatafora J.W."/>
            <person name="Nagy L.G."/>
            <person name="Kovacs G.M."/>
        </authorList>
    </citation>
    <scope>NUCLEOTIDE SEQUENCE [LARGE SCALE GENOMIC DNA]</scope>
    <source>
        <strain evidence="8 9">DSE2036</strain>
    </source>
</reference>
<gene>
    <name evidence="8" type="ORF">DM02DRAFT_676360</name>
</gene>
<evidence type="ECO:0000313" key="8">
    <source>
        <dbReference type="EMBL" id="PVH94192.1"/>
    </source>
</evidence>
<evidence type="ECO:0000256" key="1">
    <source>
        <dbReference type="ARBA" id="ARBA00004167"/>
    </source>
</evidence>
<feature type="compositionally biased region" description="Low complexity" evidence="5">
    <location>
        <begin position="164"/>
        <end position="180"/>
    </location>
</feature>
<evidence type="ECO:0000313" key="9">
    <source>
        <dbReference type="Proteomes" id="UP000244855"/>
    </source>
</evidence>
<dbReference type="EMBL" id="KZ805546">
    <property type="protein sequence ID" value="PVH94192.1"/>
    <property type="molecule type" value="Genomic_DNA"/>
</dbReference>
<keyword evidence="9" id="KW-1185">Reference proteome</keyword>
<feature type="chain" id="PRO_5016096199" description="Mid2 domain-containing protein" evidence="7">
    <location>
        <begin position="26"/>
        <end position="309"/>
    </location>
</feature>
<dbReference type="OrthoDB" id="4764360at2759"/>
<dbReference type="GO" id="GO:0016020">
    <property type="term" value="C:membrane"/>
    <property type="evidence" value="ECO:0007669"/>
    <property type="project" value="UniProtKB-SubCell"/>
</dbReference>
<evidence type="ECO:0000256" key="6">
    <source>
        <dbReference type="SAM" id="Phobius"/>
    </source>
</evidence>
<keyword evidence="7" id="KW-0732">Signal</keyword>
<keyword evidence="2 6" id="KW-0812">Transmembrane</keyword>
<proteinExistence type="predicted"/>
<evidence type="ECO:0008006" key="10">
    <source>
        <dbReference type="Google" id="ProtNLM"/>
    </source>
</evidence>
<dbReference type="PANTHER" id="PTHR15549:SF6">
    <property type="entry name" value="MID2 DOMAIN-CONTAINING PROTEIN"/>
    <property type="match status" value="1"/>
</dbReference>